<dbReference type="InterPro" id="IPR036986">
    <property type="entry name" value="S4_RNA-bd_sf"/>
</dbReference>
<protein>
    <recommendedName>
        <fullName evidence="2">RNA-binding S4 domain-containing protein</fullName>
    </recommendedName>
</protein>
<dbReference type="Gene3D" id="3.10.290.10">
    <property type="entry name" value="RNA-binding S4 domain"/>
    <property type="match status" value="1"/>
</dbReference>
<evidence type="ECO:0000313" key="4">
    <source>
        <dbReference type="Proteomes" id="UP001491310"/>
    </source>
</evidence>
<dbReference type="SMART" id="SM00363">
    <property type="entry name" value="S4"/>
    <property type="match status" value="1"/>
</dbReference>
<dbReference type="CDD" id="cd00165">
    <property type="entry name" value="S4"/>
    <property type="match status" value="1"/>
</dbReference>
<dbReference type="InterPro" id="IPR017506">
    <property type="entry name" value="PSII_S4"/>
</dbReference>
<evidence type="ECO:0000259" key="2">
    <source>
        <dbReference type="SMART" id="SM00363"/>
    </source>
</evidence>
<dbReference type="InterPro" id="IPR002942">
    <property type="entry name" value="S4_RNA-bd"/>
</dbReference>
<feature type="domain" description="RNA-binding S4" evidence="2">
    <location>
        <begin position="160"/>
        <end position="221"/>
    </location>
</feature>
<dbReference type="NCBIfam" id="TIGR03069">
    <property type="entry name" value="PS_II_S4"/>
    <property type="match status" value="1"/>
</dbReference>
<name>A0ABR2YEJ7_9CHLO</name>
<reference evidence="3 4" key="1">
    <citation type="journal article" date="2024" name="Nat. Commun.">
        <title>Phylogenomics reveals the evolutionary origins of lichenization in chlorophyte algae.</title>
        <authorList>
            <person name="Puginier C."/>
            <person name="Libourel C."/>
            <person name="Otte J."/>
            <person name="Skaloud P."/>
            <person name="Haon M."/>
            <person name="Grisel S."/>
            <person name="Petersen M."/>
            <person name="Berrin J.G."/>
            <person name="Delaux P.M."/>
            <person name="Dal Grande F."/>
            <person name="Keller J."/>
        </authorList>
    </citation>
    <scope>NUCLEOTIDE SEQUENCE [LARGE SCALE GENOMIC DNA]</scope>
    <source>
        <strain evidence="3 4">SAG 216-7</strain>
    </source>
</reference>
<dbReference type="EMBL" id="JALJOT010000013">
    <property type="protein sequence ID" value="KAK9903953.1"/>
    <property type="molecule type" value="Genomic_DNA"/>
</dbReference>
<comment type="caution">
    <text evidence="3">The sequence shown here is derived from an EMBL/GenBank/DDBJ whole genome shotgun (WGS) entry which is preliminary data.</text>
</comment>
<dbReference type="Pfam" id="PF17774">
    <property type="entry name" value="YlmH_RBD"/>
    <property type="match status" value="1"/>
</dbReference>
<sequence length="234" mass="25322">MWATICTDFHPPPVVADAMIAVRQLAGVAAFPFGGYAQAERTRIVLGQEDIIEALKADPQQAEGVAALRVQGNFMFDAATHRDFLGAILGTGIERSKVGDIILVGETGAQILVAEELLEHFVLNLTQVRSVPVVTRRMALAELSVRPAKTETVRSVEASLRLDAVASAGFRISRAKAADLIKQGDVRVNWIQAKGSSMIKEGDVISCSGKGRIEIISTTLTKKERHAVEMTRYL</sequence>
<gene>
    <name evidence="3" type="ORF">WJX75_001198</name>
</gene>
<dbReference type="PANTHER" id="PTHR13633:SF3">
    <property type="entry name" value="MITOCHONDRIAL TRANSCRIPTION RESCUE FACTOR 1"/>
    <property type="match status" value="1"/>
</dbReference>
<accession>A0ABR2YEJ7</accession>
<dbReference type="PROSITE" id="PS50889">
    <property type="entry name" value="S4"/>
    <property type="match status" value="1"/>
</dbReference>
<keyword evidence="4" id="KW-1185">Reference proteome</keyword>
<dbReference type="Proteomes" id="UP001491310">
    <property type="component" value="Unassembled WGS sequence"/>
</dbReference>
<organism evidence="3 4">
    <name type="scientific">Coccomyxa subellipsoidea</name>
    <dbReference type="NCBI Taxonomy" id="248742"/>
    <lineage>
        <taxon>Eukaryota</taxon>
        <taxon>Viridiplantae</taxon>
        <taxon>Chlorophyta</taxon>
        <taxon>core chlorophytes</taxon>
        <taxon>Trebouxiophyceae</taxon>
        <taxon>Trebouxiophyceae incertae sedis</taxon>
        <taxon>Coccomyxaceae</taxon>
        <taxon>Coccomyxa</taxon>
    </lineage>
</organism>
<keyword evidence="1" id="KW-0694">RNA-binding</keyword>
<dbReference type="InterPro" id="IPR040591">
    <property type="entry name" value="RqcP2_RBD"/>
</dbReference>
<evidence type="ECO:0000313" key="3">
    <source>
        <dbReference type="EMBL" id="KAK9903953.1"/>
    </source>
</evidence>
<dbReference type="PANTHER" id="PTHR13633">
    <property type="entry name" value="MITOCHONDRIAL TRANSCRIPTION RESCUE FACTOR 1"/>
    <property type="match status" value="1"/>
</dbReference>
<evidence type="ECO:0000256" key="1">
    <source>
        <dbReference type="PROSITE-ProRule" id="PRU00182"/>
    </source>
</evidence>
<dbReference type="SUPFAM" id="SSF55174">
    <property type="entry name" value="Alpha-L RNA-binding motif"/>
    <property type="match status" value="1"/>
</dbReference>
<dbReference type="Gene3D" id="3.30.70.330">
    <property type="match status" value="1"/>
</dbReference>
<dbReference type="InterPro" id="IPR012677">
    <property type="entry name" value="Nucleotide-bd_a/b_plait_sf"/>
</dbReference>
<proteinExistence type="predicted"/>
<dbReference type="Pfam" id="PF01479">
    <property type="entry name" value="S4"/>
    <property type="match status" value="1"/>
</dbReference>